<feature type="region of interest" description="Disordered" evidence="1">
    <location>
        <begin position="95"/>
        <end position="139"/>
    </location>
</feature>
<feature type="region of interest" description="Disordered" evidence="1">
    <location>
        <begin position="691"/>
        <end position="715"/>
    </location>
</feature>
<feature type="compositionally biased region" description="Basic and acidic residues" evidence="1">
    <location>
        <begin position="315"/>
        <end position="324"/>
    </location>
</feature>
<dbReference type="Gramene" id="GBG82728">
    <property type="protein sequence ID" value="GBG82728"/>
    <property type="gene ID" value="CBR_g36256"/>
</dbReference>
<feature type="compositionally biased region" description="Basic residues" evidence="1">
    <location>
        <begin position="349"/>
        <end position="359"/>
    </location>
</feature>
<feature type="region of interest" description="Disordered" evidence="1">
    <location>
        <begin position="297"/>
        <end position="376"/>
    </location>
</feature>
<proteinExistence type="predicted"/>
<comment type="caution">
    <text evidence="2">The sequence shown here is derived from an EMBL/GenBank/DDBJ whole genome shotgun (WGS) entry which is preliminary data.</text>
</comment>
<reference evidence="2 3" key="1">
    <citation type="journal article" date="2018" name="Cell">
        <title>The Chara Genome: Secondary Complexity and Implications for Plant Terrestrialization.</title>
        <authorList>
            <person name="Nishiyama T."/>
            <person name="Sakayama H."/>
            <person name="Vries J.D."/>
            <person name="Buschmann H."/>
            <person name="Saint-Marcoux D."/>
            <person name="Ullrich K.K."/>
            <person name="Haas F.B."/>
            <person name="Vanderstraeten L."/>
            <person name="Becker D."/>
            <person name="Lang D."/>
            <person name="Vosolsobe S."/>
            <person name="Rombauts S."/>
            <person name="Wilhelmsson P.K.I."/>
            <person name="Janitza P."/>
            <person name="Kern R."/>
            <person name="Heyl A."/>
            <person name="Rumpler F."/>
            <person name="Villalobos L.I.A.C."/>
            <person name="Clay J.M."/>
            <person name="Skokan R."/>
            <person name="Toyoda A."/>
            <person name="Suzuki Y."/>
            <person name="Kagoshima H."/>
            <person name="Schijlen E."/>
            <person name="Tajeshwar N."/>
            <person name="Catarino B."/>
            <person name="Hetherington A.J."/>
            <person name="Saltykova A."/>
            <person name="Bonnot C."/>
            <person name="Breuninger H."/>
            <person name="Symeonidi A."/>
            <person name="Radhakrishnan G.V."/>
            <person name="Van Nieuwerburgh F."/>
            <person name="Deforce D."/>
            <person name="Chang C."/>
            <person name="Karol K.G."/>
            <person name="Hedrich R."/>
            <person name="Ulvskov P."/>
            <person name="Glockner G."/>
            <person name="Delwiche C.F."/>
            <person name="Petrasek J."/>
            <person name="Van de Peer Y."/>
            <person name="Friml J."/>
            <person name="Beilby M."/>
            <person name="Dolan L."/>
            <person name="Kohara Y."/>
            <person name="Sugano S."/>
            <person name="Fujiyama A."/>
            <person name="Delaux P.-M."/>
            <person name="Quint M."/>
            <person name="TheiBen G."/>
            <person name="Hagemann M."/>
            <person name="Harholt J."/>
            <person name="Dunand C."/>
            <person name="Zachgo S."/>
            <person name="Langdale J."/>
            <person name="Maumus F."/>
            <person name="Straeten D.V.D."/>
            <person name="Gould S.B."/>
            <person name="Rensing S.A."/>
        </authorList>
    </citation>
    <scope>NUCLEOTIDE SEQUENCE [LARGE SCALE GENOMIC DNA]</scope>
    <source>
        <strain evidence="2 3">S276</strain>
    </source>
</reference>
<feature type="compositionally biased region" description="Low complexity" evidence="1">
    <location>
        <begin position="443"/>
        <end position="456"/>
    </location>
</feature>
<name>A0A388LK87_CHABU</name>
<dbReference type="Proteomes" id="UP000265515">
    <property type="component" value="Unassembled WGS sequence"/>
</dbReference>
<accession>A0A388LK87</accession>
<dbReference type="AlphaFoldDB" id="A0A388LK87"/>
<organism evidence="2 3">
    <name type="scientific">Chara braunii</name>
    <name type="common">Braun's stonewort</name>
    <dbReference type="NCBI Taxonomy" id="69332"/>
    <lineage>
        <taxon>Eukaryota</taxon>
        <taxon>Viridiplantae</taxon>
        <taxon>Streptophyta</taxon>
        <taxon>Charophyceae</taxon>
        <taxon>Charales</taxon>
        <taxon>Characeae</taxon>
        <taxon>Chara</taxon>
    </lineage>
</organism>
<protein>
    <submittedName>
        <fullName evidence="2">Uncharacterized protein</fullName>
    </submittedName>
</protein>
<feature type="region of interest" description="Disordered" evidence="1">
    <location>
        <begin position="203"/>
        <end position="237"/>
    </location>
</feature>
<evidence type="ECO:0000313" key="2">
    <source>
        <dbReference type="EMBL" id="GBG82728.1"/>
    </source>
</evidence>
<dbReference type="EMBL" id="BFEA01000415">
    <property type="protein sequence ID" value="GBG82728.1"/>
    <property type="molecule type" value="Genomic_DNA"/>
</dbReference>
<keyword evidence="3" id="KW-1185">Reference proteome</keyword>
<evidence type="ECO:0000313" key="3">
    <source>
        <dbReference type="Proteomes" id="UP000265515"/>
    </source>
</evidence>
<sequence length="715" mass="76610">MANMVRKLALLIILFGAVVLLIALRACHLAGARIRRGRRKGLKMLRQGASGSKGMGDEYSRGCEGFGMGRGVYGGGSGMQHNLHHRFDPNLYSHLPPHQQPLPDDTTWTPPPSTLGLAWGSTQTSYDTPPRVESTGGGVGPMSALLGETRGRGRHPFDLQLSPTATMDVSRTVLVQQSRQGGGASTQTMHACVLDDGVSMHRPNHMSRPAPSQAAPAGSVPYHQPAAGAAMQDQRADVGGVAESPRCVERIVCRFNSLQATSEGEGTGAAMLERRPDLGGVAESPRCVERIVCRYNSSRPTSDGDAGGRDCGASEADRVDVKDDGGDEEDEDETPVKEAVSGGTEKQASKVHGKAKGKDKKGDTNGEGGGSGARGNWSLNESLILVREKDSGLQSYFLMTTKARKEKGYRFNLDRTLYDAIHIMQGNNQAVHPPNLVDTGNTQGQQSQQGEQSQAAAGGGEADTSVSENRGADTGDGCGSRSSSNGIQGKRKNARQLAFEAVTDVMKTHSTVVAELVVGKRSSDTRMVNCALVFKAEHSGNSDIVCGGHRGVVVTEVEIGHRSCVGVRPCASMDIQVALRGRVLSRTITFYEMKHCRGEKDGRLFDFVGEVSGHEVQHYDVDANGDTILNVIVALEYADDMLREVVGYATKVGCTIPNRWEGGVDVLADILDLLMSNIANEHDDRMTVPADFRVHPDPPMHDRPGLRGEIRNIDE</sequence>
<feature type="region of interest" description="Disordered" evidence="1">
    <location>
        <begin position="429"/>
        <end position="492"/>
    </location>
</feature>
<evidence type="ECO:0000256" key="1">
    <source>
        <dbReference type="SAM" id="MobiDB-lite"/>
    </source>
</evidence>
<gene>
    <name evidence="2" type="ORF">CBR_g36256</name>
</gene>